<gene>
    <name evidence="1" type="ORF">MRATA1EN3_LOCUS4802</name>
</gene>
<dbReference type="Proteomes" id="UP001162501">
    <property type="component" value="Chromosome 12"/>
</dbReference>
<protein>
    <submittedName>
        <fullName evidence="1">Uncharacterized protein</fullName>
    </submittedName>
</protein>
<dbReference type="EMBL" id="OX596096">
    <property type="protein sequence ID" value="CAI9693589.1"/>
    <property type="molecule type" value="Genomic_DNA"/>
</dbReference>
<reference evidence="1" key="1">
    <citation type="submission" date="2023-05" db="EMBL/GenBank/DDBJ databases">
        <authorList>
            <consortium name="ELIXIR-Norway"/>
        </authorList>
    </citation>
    <scope>NUCLEOTIDE SEQUENCE</scope>
</reference>
<organism evidence="1 2">
    <name type="scientific">Rangifer tarandus platyrhynchus</name>
    <name type="common">Svalbard reindeer</name>
    <dbReference type="NCBI Taxonomy" id="3082113"/>
    <lineage>
        <taxon>Eukaryota</taxon>
        <taxon>Metazoa</taxon>
        <taxon>Chordata</taxon>
        <taxon>Craniata</taxon>
        <taxon>Vertebrata</taxon>
        <taxon>Euteleostomi</taxon>
        <taxon>Mammalia</taxon>
        <taxon>Eutheria</taxon>
        <taxon>Laurasiatheria</taxon>
        <taxon>Artiodactyla</taxon>
        <taxon>Ruminantia</taxon>
        <taxon>Pecora</taxon>
        <taxon>Cervidae</taxon>
        <taxon>Odocoileinae</taxon>
        <taxon>Rangifer</taxon>
    </lineage>
</organism>
<name>A0ACB0DZK6_RANTA</name>
<accession>A0ACB0DZK6</accession>
<proteinExistence type="predicted"/>
<sequence>MSSLEIPAWVEGPFMQKSKTPQVAVLLPPLRHPFSKRCPNPAGIPWIPRVPSAWVIKYQRLPGHDWIRHKPSFPKPAVLLGEAEADLCPACRGTESLAAEPVSPKAAARPAPSSPRPARVAQTPRLPASGRSSTPGPLPRPSLTDTGAVRRQGSAPQGATTPRPPPPLVPAGQTRSLGVFNFCTNTTQRRVSAFYAARAPETCDSPVESLPFRGEGGLFRRRARDIKGRLPSILSCQLKKLNPRDVQQHVDDQAPGERQGKCGLESLDPNSGSRTHSGSPPF</sequence>
<evidence type="ECO:0000313" key="2">
    <source>
        <dbReference type="Proteomes" id="UP001162501"/>
    </source>
</evidence>
<evidence type="ECO:0000313" key="1">
    <source>
        <dbReference type="EMBL" id="CAI9693589.1"/>
    </source>
</evidence>